<dbReference type="OrthoDB" id="9984207at2759"/>
<reference evidence="2" key="1">
    <citation type="submission" date="2023-01" db="EMBL/GenBank/DDBJ databases">
        <title>Genome assembly of the deep-sea coral Lophelia pertusa.</title>
        <authorList>
            <person name="Herrera S."/>
            <person name="Cordes E."/>
        </authorList>
    </citation>
    <scope>NUCLEOTIDE SEQUENCE</scope>
    <source>
        <strain evidence="2">USNM1676648</strain>
        <tissue evidence="2">Polyp</tissue>
    </source>
</reference>
<evidence type="ECO:0000313" key="3">
    <source>
        <dbReference type="Proteomes" id="UP001163046"/>
    </source>
</evidence>
<dbReference type="Proteomes" id="UP001163046">
    <property type="component" value="Unassembled WGS sequence"/>
</dbReference>
<feature type="non-terminal residue" evidence="2">
    <location>
        <position position="1"/>
    </location>
</feature>
<evidence type="ECO:0000256" key="1">
    <source>
        <dbReference type="SAM" id="MobiDB-lite"/>
    </source>
</evidence>
<comment type="caution">
    <text evidence="2">The sequence shown here is derived from an EMBL/GenBank/DDBJ whole genome shotgun (WGS) entry which is preliminary data.</text>
</comment>
<proteinExistence type="predicted"/>
<accession>A0A9X0CGN5</accession>
<organism evidence="2 3">
    <name type="scientific">Desmophyllum pertusum</name>
    <dbReference type="NCBI Taxonomy" id="174260"/>
    <lineage>
        <taxon>Eukaryota</taxon>
        <taxon>Metazoa</taxon>
        <taxon>Cnidaria</taxon>
        <taxon>Anthozoa</taxon>
        <taxon>Hexacorallia</taxon>
        <taxon>Scleractinia</taxon>
        <taxon>Caryophylliina</taxon>
        <taxon>Caryophylliidae</taxon>
        <taxon>Desmophyllum</taxon>
    </lineage>
</organism>
<evidence type="ECO:0000313" key="2">
    <source>
        <dbReference type="EMBL" id="KAJ7347144.1"/>
    </source>
</evidence>
<feature type="compositionally biased region" description="Acidic residues" evidence="1">
    <location>
        <begin position="35"/>
        <end position="44"/>
    </location>
</feature>
<sequence length="90" mass="9678">DQENGSYCPHMEGFRAFHSVEQRSHPGSADAAENITDEEIEGLDNPDAATPAFVLRSPICELKGHEGAVIAADWFTSGKQIVTAFLGSKC</sequence>
<feature type="region of interest" description="Disordered" evidence="1">
    <location>
        <begin position="22"/>
        <end position="46"/>
    </location>
</feature>
<name>A0A9X0CGN5_9CNID</name>
<keyword evidence="3" id="KW-1185">Reference proteome</keyword>
<gene>
    <name evidence="2" type="primary">WDR37_2</name>
    <name evidence="2" type="ORF">OS493_040173</name>
</gene>
<dbReference type="AlphaFoldDB" id="A0A9X0CGN5"/>
<protein>
    <submittedName>
        <fullName evidence="2">WD repeat-containing protein 37</fullName>
    </submittedName>
</protein>
<dbReference type="EMBL" id="MU827605">
    <property type="protein sequence ID" value="KAJ7347144.1"/>
    <property type="molecule type" value="Genomic_DNA"/>
</dbReference>